<dbReference type="InterPro" id="IPR001260">
    <property type="entry name" value="Coprogen_oxidase_aer"/>
</dbReference>
<organism evidence="8 9">
    <name type="scientific">Protomyces lactucae-debilis</name>
    <dbReference type="NCBI Taxonomy" id="2754530"/>
    <lineage>
        <taxon>Eukaryota</taxon>
        <taxon>Fungi</taxon>
        <taxon>Dikarya</taxon>
        <taxon>Ascomycota</taxon>
        <taxon>Taphrinomycotina</taxon>
        <taxon>Taphrinomycetes</taxon>
        <taxon>Taphrinales</taxon>
        <taxon>Protomycetaceae</taxon>
        <taxon>Protomyces</taxon>
    </lineage>
</organism>
<comment type="similarity">
    <text evidence="2">Belongs to the aerobic coproporphyrinogen-III oxidase family.</text>
</comment>
<evidence type="ECO:0000313" key="9">
    <source>
        <dbReference type="Proteomes" id="UP000193685"/>
    </source>
</evidence>
<dbReference type="EMBL" id="MCFI01000017">
    <property type="protein sequence ID" value="ORY78655.1"/>
    <property type="molecule type" value="Genomic_DNA"/>
</dbReference>
<dbReference type="PIRSF" id="PIRSF000166">
    <property type="entry name" value="Coproporphyri_ox"/>
    <property type="match status" value="1"/>
</dbReference>
<accession>A0A1Y2F6V3</accession>
<evidence type="ECO:0000256" key="4">
    <source>
        <dbReference type="ARBA" id="ARBA00012869"/>
    </source>
</evidence>
<dbReference type="OMA" id="VHANWRY"/>
<dbReference type="Pfam" id="PF01218">
    <property type="entry name" value="Coprogen_oxidas"/>
    <property type="match status" value="1"/>
</dbReference>
<proteinExistence type="inferred from homology"/>
<dbReference type="PROSITE" id="PS01021">
    <property type="entry name" value="COPROGEN_OXIDASE"/>
    <property type="match status" value="1"/>
</dbReference>
<dbReference type="SUPFAM" id="SSF102886">
    <property type="entry name" value="Coproporphyrinogen III oxidase"/>
    <property type="match status" value="1"/>
</dbReference>
<dbReference type="GO" id="GO:0004109">
    <property type="term" value="F:coproporphyrinogen oxidase activity"/>
    <property type="evidence" value="ECO:0007669"/>
    <property type="project" value="UniProtKB-EC"/>
</dbReference>
<dbReference type="PRINTS" id="PR00073">
    <property type="entry name" value="COPRGNOXDASE"/>
</dbReference>
<dbReference type="InterPro" id="IPR018375">
    <property type="entry name" value="Coprogen_oxidase_CS"/>
</dbReference>
<dbReference type="EC" id="1.3.3.3" evidence="4"/>
<dbReference type="FunFam" id="3.40.1500.10:FF:000002">
    <property type="entry name" value="oxygen-dependent coproporphyrinogen-III oxidase, mitochondrial"/>
    <property type="match status" value="1"/>
</dbReference>
<dbReference type="STRING" id="56484.A0A1Y2F6V3"/>
<comment type="subunit">
    <text evidence="3">Homodimer.</text>
</comment>
<dbReference type="Gene3D" id="3.40.1500.10">
    <property type="entry name" value="Coproporphyrinogen III oxidase, aerobic"/>
    <property type="match status" value="1"/>
</dbReference>
<evidence type="ECO:0000313" key="8">
    <source>
        <dbReference type="EMBL" id="ORY78655.1"/>
    </source>
</evidence>
<gene>
    <name evidence="8" type="ORF">BCR37DRAFT_350232</name>
</gene>
<keyword evidence="7" id="KW-0627">Porphyrin biosynthesis</keyword>
<evidence type="ECO:0000256" key="6">
    <source>
        <dbReference type="ARBA" id="ARBA00023133"/>
    </source>
</evidence>
<dbReference type="GeneID" id="63784588"/>
<evidence type="ECO:0000256" key="3">
    <source>
        <dbReference type="ARBA" id="ARBA00011738"/>
    </source>
</evidence>
<dbReference type="NCBIfam" id="NF003727">
    <property type="entry name" value="PRK05330.1"/>
    <property type="match status" value="1"/>
</dbReference>
<dbReference type="UniPathway" id="UPA00251">
    <property type="reaction ID" value="UER00322"/>
</dbReference>
<evidence type="ECO:0000256" key="7">
    <source>
        <dbReference type="ARBA" id="ARBA00023244"/>
    </source>
</evidence>
<dbReference type="OrthoDB" id="15318at2759"/>
<dbReference type="PANTHER" id="PTHR10755:SF0">
    <property type="entry name" value="OXYGEN-DEPENDENT COPROPORPHYRINOGEN-III OXIDASE, MITOCHONDRIAL"/>
    <property type="match status" value="1"/>
</dbReference>
<name>A0A1Y2F6V3_PROLT</name>
<sequence>MSRQARASALCATATAAAGIAFYTLPSIQRTASRTLHLDSPLEVDNRAKSLGNITDESSMRLRMDRFVKQKQAEIVAALEQIDGHHFRTDRWERKEGGEGISCVLQDGTVFEKAGVNVSVVYGKLPPAAVAKMRADHRGLAETTVALPFFAAGLSLVVHPHNPMCPTVHLNYRYFEIENEDGTPRAWWFGGGSDLTPTYLFDEDAIQFHAELKKACDKHDRSYYPKFKKWCDQYFFIKHRNESRGIGGIFFDDLEDKDPEELFSFVKDAADAFLPAYVPIVKRRIAMPFTEEDKQFQAIRRGRYVEFNLVYDRGTHFGLATPGARIESILMSLPLHASWVYQHVPQGPRESKIMEALQTPREWV</sequence>
<comment type="pathway">
    <text evidence="1">Porphyrin-containing compound metabolism; protoporphyrin-IX biosynthesis; protoporphyrinogen-IX from coproporphyrinogen-III (O2 route): step 1/1.</text>
</comment>
<keyword evidence="5" id="KW-0560">Oxidoreductase</keyword>
<keyword evidence="9" id="KW-1185">Reference proteome</keyword>
<dbReference type="AlphaFoldDB" id="A0A1Y2F6V3"/>
<protein>
    <recommendedName>
        <fullName evidence="4">coproporphyrinogen oxidase</fullName>
        <ecNumber evidence="4">1.3.3.3</ecNumber>
    </recommendedName>
</protein>
<dbReference type="GO" id="GO:0006782">
    <property type="term" value="P:protoporphyrinogen IX biosynthetic process"/>
    <property type="evidence" value="ECO:0007669"/>
    <property type="project" value="UniProtKB-UniPathway"/>
</dbReference>
<comment type="caution">
    <text evidence="8">The sequence shown here is derived from an EMBL/GenBank/DDBJ whole genome shotgun (WGS) entry which is preliminary data.</text>
</comment>
<evidence type="ECO:0000256" key="1">
    <source>
        <dbReference type="ARBA" id="ARBA00005168"/>
    </source>
</evidence>
<keyword evidence="6" id="KW-0350">Heme biosynthesis</keyword>
<dbReference type="RefSeq" id="XP_040723536.1">
    <property type="nucleotide sequence ID" value="XM_040867989.1"/>
</dbReference>
<evidence type="ECO:0000256" key="2">
    <source>
        <dbReference type="ARBA" id="ARBA00010644"/>
    </source>
</evidence>
<dbReference type="Proteomes" id="UP000193685">
    <property type="component" value="Unassembled WGS sequence"/>
</dbReference>
<reference evidence="8 9" key="1">
    <citation type="submission" date="2016-07" db="EMBL/GenBank/DDBJ databases">
        <title>Pervasive Adenine N6-methylation of Active Genes in Fungi.</title>
        <authorList>
            <consortium name="DOE Joint Genome Institute"/>
            <person name="Mondo S.J."/>
            <person name="Dannebaum R.O."/>
            <person name="Kuo R.C."/>
            <person name="Labutti K."/>
            <person name="Haridas S."/>
            <person name="Kuo A."/>
            <person name="Salamov A."/>
            <person name="Ahrendt S.R."/>
            <person name="Lipzen A."/>
            <person name="Sullivan W."/>
            <person name="Andreopoulos W.B."/>
            <person name="Clum A."/>
            <person name="Lindquist E."/>
            <person name="Daum C."/>
            <person name="Ramamoorthy G.K."/>
            <person name="Gryganskyi A."/>
            <person name="Culley D."/>
            <person name="Magnuson J.K."/>
            <person name="James T.Y."/>
            <person name="O'Malley M.A."/>
            <person name="Stajich J.E."/>
            <person name="Spatafora J.W."/>
            <person name="Visel A."/>
            <person name="Grigoriev I.V."/>
        </authorList>
    </citation>
    <scope>NUCLEOTIDE SEQUENCE [LARGE SCALE GENOMIC DNA]</scope>
    <source>
        <strain evidence="8 9">12-1054</strain>
    </source>
</reference>
<dbReference type="GO" id="GO:0005737">
    <property type="term" value="C:cytoplasm"/>
    <property type="evidence" value="ECO:0007669"/>
    <property type="project" value="TreeGrafter"/>
</dbReference>
<dbReference type="PANTHER" id="PTHR10755">
    <property type="entry name" value="COPROPORPHYRINOGEN III OXIDASE, MITOCHONDRIAL"/>
    <property type="match status" value="1"/>
</dbReference>
<evidence type="ECO:0000256" key="5">
    <source>
        <dbReference type="ARBA" id="ARBA00023002"/>
    </source>
</evidence>
<dbReference type="InterPro" id="IPR036406">
    <property type="entry name" value="Coprogen_oxidase_aer_sf"/>
</dbReference>